<evidence type="ECO:0008006" key="4">
    <source>
        <dbReference type="Google" id="ProtNLM"/>
    </source>
</evidence>
<evidence type="ECO:0000256" key="1">
    <source>
        <dbReference type="SAM" id="SignalP"/>
    </source>
</evidence>
<keyword evidence="3" id="KW-1185">Reference proteome</keyword>
<protein>
    <recommendedName>
        <fullName evidence="4">Hydrophobin</fullName>
    </recommendedName>
</protein>
<dbReference type="AlphaFoldDB" id="A0A1Q5T2R0"/>
<sequence length="110" mass="11797">MKFVFALFFFVATVLALPQNETGNVCASKQTVVCKSQGDGGLIALGNVLPGALGQNCAAGDVYCCSYDDVQQLKFGESLSGEPDRADNEWEAEKITGAIEIQNRLGLQYE</sequence>
<evidence type="ECO:0000313" key="2">
    <source>
        <dbReference type="EMBL" id="OKO94514.1"/>
    </source>
</evidence>
<proteinExistence type="predicted"/>
<feature type="signal peptide" evidence="1">
    <location>
        <begin position="1"/>
        <end position="16"/>
    </location>
</feature>
<dbReference type="EMBL" id="MNBE01000719">
    <property type="protein sequence ID" value="OKO94514.1"/>
    <property type="molecule type" value="Genomic_DNA"/>
</dbReference>
<keyword evidence="1" id="KW-0732">Signal</keyword>
<gene>
    <name evidence="2" type="ORF">PENSUB_11781</name>
</gene>
<comment type="caution">
    <text evidence="2">The sequence shown here is derived from an EMBL/GenBank/DDBJ whole genome shotgun (WGS) entry which is preliminary data.</text>
</comment>
<feature type="chain" id="PRO_5013293399" description="Hydrophobin" evidence="1">
    <location>
        <begin position="17"/>
        <end position="110"/>
    </location>
</feature>
<dbReference type="Proteomes" id="UP000186955">
    <property type="component" value="Unassembled WGS sequence"/>
</dbReference>
<reference evidence="2 3" key="1">
    <citation type="submission" date="2016-10" db="EMBL/GenBank/DDBJ databases">
        <title>Genome sequence of the ascomycete fungus Penicillium subrubescens.</title>
        <authorList>
            <person name="De Vries R.P."/>
            <person name="Peng M."/>
            <person name="Dilokpimol A."/>
            <person name="Hilden K."/>
            <person name="Makela M.R."/>
            <person name="Grigoriev I."/>
            <person name="Riley R."/>
            <person name="Granchi Z."/>
        </authorList>
    </citation>
    <scope>NUCLEOTIDE SEQUENCE [LARGE SCALE GENOMIC DNA]</scope>
    <source>
        <strain evidence="2 3">CBS 132785</strain>
    </source>
</reference>
<name>A0A1Q5T2R0_9EURO</name>
<accession>A0A1Q5T2R0</accession>
<evidence type="ECO:0000313" key="3">
    <source>
        <dbReference type="Proteomes" id="UP000186955"/>
    </source>
</evidence>
<organism evidence="2 3">
    <name type="scientific">Penicillium subrubescens</name>
    <dbReference type="NCBI Taxonomy" id="1316194"/>
    <lineage>
        <taxon>Eukaryota</taxon>
        <taxon>Fungi</taxon>
        <taxon>Dikarya</taxon>
        <taxon>Ascomycota</taxon>
        <taxon>Pezizomycotina</taxon>
        <taxon>Eurotiomycetes</taxon>
        <taxon>Eurotiomycetidae</taxon>
        <taxon>Eurotiales</taxon>
        <taxon>Aspergillaceae</taxon>
        <taxon>Penicillium</taxon>
    </lineage>
</organism>